<name>A0A2L0X3J9_9BURK</name>
<gene>
    <name evidence="5" type="ORF">DDF84_021240</name>
</gene>
<dbReference type="RefSeq" id="WP_017511899.1">
    <property type="nucleotide sequence ID" value="NZ_CP026544.1"/>
</dbReference>
<dbReference type="Gene3D" id="3.30.70.20">
    <property type="match status" value="1"/>
</dbReference>
<sequence length="111" mass="12225">MIELISESRCTGCNICVRVCPVNVFDAVPQAAPTIARKADCQTCFMCEAWCPEDAMFVSPNAEASTGVSEQSLVREELLGSYRKNIGWNRGFPEKRGVDDSYQLLSMPGAR</sequence>
<evidence type="ECO:0000313" key="6">
    <source>
        <dbReference type="Proteomes" id="UP000253772"/>
    </source>
</evidence>
<keyword evidence="1" id="KW-0004">4Fe-4S</keyword>
<dbReference type="PROSITE" id="PS00198">
    <property type="entry name" value="4FE4S_FER_1"/>
    <property type="match status" value="1"/>
</dbReference>
<dbReference type="AlphaFoldDB" id="A0A2L0X3J9"/>
<dbReference type="PANTHER" id="PTHR43687">
    <property type="entry name" value="ADENYLYLSULFATE REDUCTASE, BETA SUBUNIT"/>
    <property type="match status" value="1"/>
</dbReference>
<dbReference type="SUPFAM" id="SSF54862">
    <property type="entry name" value="4Fe-4S ferredoxins"/>
    <property type="match status" value="1"/>
</dbReference>
<evidence type="ECO:0000256" key="1">
    <source>
        <dbReference type="ARBA" id="ARBA00022485"/>
    </source>
</evidence>
<dbReference type="Pfam" id="PF00037">
    <property type="entry name" value="Fer4"/>
    <property type="match status" value="1"/>
</dbReference>
<organism evidence="5 6">
    <name type="scientific">Cupriavidus metallidurans</name>
    <dbReference type="NCBI Taxonomy" id="119219"/>
    <lineage>
        <taxon>Bacteria</taxon>
        <taxon>Pseudomonadati</taxon>
        <taxon>Pseudomonadota</taxon>
        <taxon>Betaproteobacteria</taxon>
        <taxon>Burkholderiales</taxon>
        <taxon>Burkholderiaceae</taxon>
        <taxon>Cupriavidus</taxon>
    </lineage>
</organism>
<dbReference type="GO" id="GO:0051539">
    <property type="term" value="F:4 iron, 4 sulfur cluster binding"/>
    <property type="evidence" value="ECO:0007669"/>
    <property type="project" value="UniProtKB-KW"/>
</dbReference>
<dbReference type="EMBL" id="CP037901">
    <property type="protein sequence ID" value="QBP12282.1"/>
    <property type="molecule type" value="Genomic_DNA"/>
</dbReference>
<evidence type="ECO:0000256" key="4">
    <source>
        <dbReference type="ARBA" id="ARBA00023014"/>
    </source>
</evidence>
<evidence type="ECO:0000256" key="2">
    <source>
        <dbReference type="ARBA" id="ARBA00022723"/>
    </source>
</evidence>
<dbReference type="OrthoDB" id="9808559at2"/>
<keyword evidence="4" id="KW-0411">Iron-sulfur</keyword>
<keyword evidence="2" id="KW-0479">Metal-binding</keyword>
<keyword evidence="3" id="KW-0408">Iron</keyword>
<evidence type="ECO:0000256" key="3">
    <source>
        <dbReference type="ARBA" id="ARBA00023004"/>
    </source>
</evidence>
<dbReference type="Proteomes" id="UP000253772">
    <property type="component" value="Chromosome c2"/>
</dbReference>
<accession>A0A2L0X3J9</accession>
<protein>
    <submittedName>
        <fullName evidence="5">4Fe-4S dicluster domain-containing protein</fullName>
    </submittedName>
</protein>
<evidence type="ECO:0000313" key="5">
    <source>
        <dbReference type="EMBL" id="QBP12282.1"/>
    </source>
</evidence>
<dbReference type="GO" id="GO:0046872">
    <property type="term" value="F:metal ion binding"/>
    <property type="evidence" value="ECO:0007669"/>
    <property type="project" value="UniProtKB-KW"/>
</dbReference>
<dbReference type="InterPro" id="IPR017896">
    <property type="entry name" value="4Fe4S_Fe-S-bd"/>
</dbReference>
<dbReference type="InterPro" id="IPR017900">
    <property type="entry name" value="4Fe4S_Fe_S_CS"/>
</dbReference>
<dbReference type="PANTHER" id="PTHR43687:SF4">
    <property type="entry name" value="BLR5484 PROTEIN"/>
    <property type="match status" value="1"/>
</dbReference>
<dbReference type="PROSITE" id="PS51379">
    <property type="entry name" value="4FE4S_FER_2"/>
    <property type="match status" value="2"/>
</dbReference>
<proteinExistence type="predicted"/>
<reference evidence="5 6" key="1">
    <citation type="submission" date="2019-03" db="EMBL/GenBank/DDBJ databases">
        <title>Comparative insights into the high quality Complete genome sequence of highly metal resistant Cupriavidus metallidurans strain BS1 isolated from a gold-copper mine.</title>
        <authorList>
            <person name="Mazhar H.S."/>
            <person name="Rensing C."/>
        </authorList>
    </citation>
    <scope>NUCLEOTIDE SEQUENCE [LARGE SCALE GENOMIC DNA]</scope>
    <source>
        <strain evidence="5 6">BS1</strain>
    </source>
</reference>
<dbReference type="InterPro" id="IPR050572">
    <property type="entry name" value="Fe-S_Ferredoxin"/>
</dbReference>